<reference evidence="1" key="1">
    <citation type="submission" date="2017-05" db="UniProtKB">
        <authorList>
            <consortium name="EnsemblMetazoa"/>
        </authorList>
    </citation>
    <scope>IDENTIFICATION</scope>
</reference>
<organism evidence="1">
    <name type="scientific">Amphimedon queenslandica</name>
    <name type="common">Sponge</name>
    <dbReference type="NCBI Taxonomy" id="400682"/>
    <lineage>
        <taxon>Eukaryota</taxon>
        <taxon>Metazoa</taxon>
        <taxon>Porifera</taxon>
        <taxon>Demospongiae</taxon>
        <taxon>Heteroscleromorpha</taxon>
        <taxon>Haplosclerida</taxon>
        <taxon>Niphatidae</taxon>
        <taxon>Amphimedon</taxon>
    </lineage>
</organism>
<proteinExistence type="predicted"/>
<accession>A0A1X7TUU8</accession>
<sequence length="72" mass="8268">MAPTGVAAFNIDRLTIHQALNLPVEHGNSTTYRKLEAKRLKELRQSWKYVNTIIIHKYGLILNNILHSQEAN</sequence>
<dbReference type="AlphaFoldDB" id="A0A1X7TUU8"/>
<protein>
    <submittedName>
        <fullName evidence="1">Uncharacterized protein</fullName>
    </submittedName>
</protein>
<dbReference type="EnsemblMetazoa" id="Aqu2.1.18670_001">
    <property type="protein sequence ID" value="Aqu2.1.18670_001"/>
    <property type="gene ID" value="Aqu2.1.18670"/>
</dbReference>
<name>A0A1X7TUU8_AMPQE</name>
<evidence type="ECO:0000313" key="1">
    <source>
        <dbReference type="EnsemblMetazoa" id="Aqu2.1.18670_001"/>
    </source>
</evidence>
<dbReference type="InParanoid" id="A0A1X7TUU8"/>